<dbReference type="AlphaFoldDB" id="A0A3D8PHZ6"/>
<evidence type="ECO:0000313" key="21">
    <source>
        <dbReference type="Proteomes" id="UP000256679"/>
    </source>
</evidence>
<evidence type="ECO:0000256" key="3">
    <source>
        <dbReference type="ARBA" id="ARBA00011209"/>
    </source>
</evidence>
<sequence>MKFTLSWLKEHLDTTASLDEITEALTDLGLEVEGVADPAAKLGTFTLAKVLHAEQHPDADRLRVCRVITDEGEKQIVCGAPNARAGITVVLAKPGDYVPGIDVTLGVGKIRGVESHGMMASERELELSEEHDGIIELPSGEVGDRFVDWLAANRPEAVDPVIEIKITPNRPDALGVHGIARDLAARGLGRLKPVRDVTVPGSFASPIKVTIAPEMADKAPFFSGRLIRGVRNGPSPDWLQKRLTAIGLRPINALVDITNFFTFDLNRPLHVFDADKVRGDLTVRPSAEGEEMLALDGKTYAFPAGTMIIADEAGPESIAGIMGGEHSGCSDETVNVFLESAYWDPIAIAAAGRALKINSDARYRFERGVDPAFTRPGLELATRMILELCGGDASDVVTAGAVPDTTRSYRLEPARISSLVGMDIPGAEQRATLIALGFRLEGDQAFVPGWRPDVQGSADLVEEIARVASLSKLQGQPLPRPQAGVPQPVLTPLQRREQAARRMAAALGYNECVTYSFIDAQAAALFGGGADAVRIENPISSEMTHMRPDLLPGLLAAAARNQARGFADLALFECGPVFSGGEPGEQDLHLSGILVGANAARDPYASRRKVDIYDAKADAEAVLQAIGAPAKAQINRKLDGWWHPGRAGNIALGPNTLATFGEIHPRVLRHFGIKGTAVGFTLRLAAVPLPKSRTPSRPALVLSDLQAVERDFAFVVDGDVEALALVNAAAGADKALIERVTVFDQFTGLEGGKKSIAITARLQPREKTLTDAEIETVSARIVEKVGKATGGVLRS</sequence>
<dbReference type="InterPro" id="IPR036690">
    <property type="entry name" value="Fdx_antiC-bd_sf"/>
</dbReference>
<dbReference type="InterPro" id="IPR005147">
    <property type="entry name" value="tRNA_synthase_B5-dom"/>
</dbReference>
<feature type="binding site" evidence="15">
    <location>
        <position position="462"/>
    </location>
    <ligand>
        <name>Mg(2+)</name>
        <dbReference type="ChEBI" id="CHEBI:18420"/>
        <note>shared with alpha subunit</note>
    </ligand>
</feature>
<evidence type="ECO:0000256" key="7">
    <source>
        <dbReference type="ARBA" id="ARBA00022723"/>
    </source>
</evidence>
<evidence type="ECO:0000256" key="15">
    <source>
        <dbReference type="HAMAP-Rule" id="MF_00283"/>
    </source>
</evidence>
<dbReference type="InterPro" id="IPR009061">
    <property type="entry name" value="DNA-bd_dom_put_sf"/>
</dbReference>
<evidence type="ECO:0000256" key="8">
    <source>
        <dbReference type="ARBA" id="ARBA00022741"/>
    </source>
</evidence>
<dbReference type="InterPro" id="IPR033714">
    <property type="entry name" value="tRNA_bind_bactPheRS"/>
</dbReference>
<evidence type="ECO:0000259" key="19">
    <source>
        <dbReference type="PROSITE" id="PS51483"/>
    </source>
</evidence>
<reference evidence="20 21" key="1">
    <citation type="submission" date="2018-05" db="EMBL/GenBank/DDBJ databases">
        <title>Whole genome sequencing of Paracoccus thiocyanatus SST.</title>
        <authorList>
            <person name="Ghosh W."/>
            <person name="Rameez M.J."/>
            <person name="Roy C."/>
        </authorList>
    </citation>
    <scope>NUCLEOTIDE SEQUENCE [LARGE SCALE GENOMIC DNA]</scope>
    <source>
        <strain evidence="20 21">SST</strain>
    </source>
</reference>
<dbReference type="GO" id="GO:0006432">
    <property type="term" value="P:phenylalanyl-tRNA aminoacylation"/>
    <property type="evidence" value="ECO:0007669"/>
    <property type="project" value="UniProtKB-UniRule"/>
</dbReference>
<dbReference type="InterPro" id="IPR041616">
    <property type="entry name" value="PheRS_beta_core"/>
</dbReference>
<comment type="catalytic activity">
    <reaction evidence="14 15">
        <text>tRNA(Phe) + L-phenylalanine + ATP = L-phenylalanyl-tRNA(Phe) + AMP + diphosphate + H(+)</text>
        <dbReference type="Rhea" id="RHEA:19413"/>
        <dbReference type="Rhea" id="RHEA-COMP:9668"/>
        <dbReference type="Rhea" id="RHEA-COMP:9699"/>
        <dbReference type="ChEBI" id="CHEBI:15378"/>
        <dbReference type="ChEBI" id="CHEBI:30616"/>
        <dbReference type="ChEBI" id="CHEBI:33019"/>
        <dbReference type="ChEBI" id="CHEBI:58095"/>
        <dbReference type="ChEBI" id="CHEBI:78442"/>
        <dbReference type="ChEBI" id="CHEBI:78531"/>
        <dbReference type="ChEBI" id="CHEBI:456215"/>
        <dbReference type="EC" id="6.1.1.20"/>
    </reaction>
</comment>
<dbReference type="Gene3D" id="3.50.40.10">
    <property type="entry name" value="Phenylalanyl-trna Synthetase, Chain B, domain 3"/>
    <property type="match status" value="1"/>
</dbReference>
<dbReference type="SMART" id="SM00896">
    <property type="entry name" value="FDX-ACB"/>
    <property type="match status" value="1"/>
</dbReference>
<dbReference type="InterPro" id="IPR012340">
    <property type="entry name" value="NA-bd_OB-fold"/>
</dbReference>
<dbReference type="PROSITE" id="PS51447">
    <property type="entry name" value="FDX_ACB"/>
    <property type="match status" value="1"/>
</dbReference>
<evidence type="ECO:0000256" key="14">
    <source>
        <dbReference type="ARBA" id="ARBA00049255"/>
    </source>
</evidence>
<dbReference type="Pfam" id="PF03484">
    <property type="entry name" value="B5"/>
    <property type="match status" value="1"/>
</dbReference>
<evidence type="ECO:0000259" key="18">
    <source>
        <dbReference type="PROSITE" id="PS51447"/>
    </source>
</evidence>
<comment type="subunit">
    <text evidence="3 15">Tetramer of two alpha and two beta subunits.</text>
</comment>
<proteinExistence type="inferred from homology"/>
<dbReference type="GO" id="GO:0005524">
    <property type="term" value="F:ATP binding"/>
    <property type="evidence" value="ECO:0007669"/>
    <property type="project" value="UniProtKB-UniRule"/>
</dbReference>
<accession>A0A3D8PHZ6</accession>
<evidence type="ECO:0000256" key="16">
    <source>
        <dbReference type="PROSITE-ProRule" id="PRU00209"/>
    </source>
</evidence>
<keyword evidence="7 15" id="KW-0479">Metal-binding</keyword>
<dbReference type="InterPro" id="IPR002547">
    <property type="entry name" value="tRNA-bd_dom"/>
</dbReference>
<keyword evidence="6 15" id="KW-0436">Ligase</keyword>
<dbReference type="Gene3D" id="3.30.70.380">
    <property type="entry name" value="Ferrodoxin-fold anticodon-binding domain"/>
    <property type="match status" value="1"/>
</dbReference>
<evidence type="ECO:0000256" key="11">
    <source>
        <dbReference type="ARBA" id="ARBA00022884"/>
    </source>
</evidence>
<organism evidence="20 21">
    <name type="scientific">Paracoccus thiocyanatus</name>
    <dbReference type="NCBI Taxonomy" id="34006"/>
    <lineage>
        <taxon>Bacteria</taxon>
        <taxon>Pseudomonadati</taxon>
        <taxon>Pseudomonadota</taxon>
        <taxon>Alphaproteobacteria</taxon>
        <taxon>Rhodobacterales</taxon>
        <taxon>Paracoccaceae</taxon>
        <taxon>Paracoccus</taxon>
    </lineage>
</organism>
<comment type="subcellular location">
    <subcellularLocation>
        <location evidence="1 15">Cytoplasm</location>
    </subcellularLocation>
</comment>
<dbReference type="Pfam" id="PF01588">
    <property type="entry name" value="tRNA_bind"/>
    <property type="match status" value="1"/>
</dbReference>
<evidence type="ECO:0000256" key="10">
    <source>
        <dbReference type="ARBA" id="ARBA00022842"/>
    </source>
</evidence>
<dbReference type="InterPro" id="IPR005146">
    <property type="entry name" value="B3/B4_tRNA-bd"/>
</dbReference>
<comment type="caution">
    <text evidence="20">The sequence shown here is derived from an EMBL/GenBank/DDBJ whole genome shotgun (WGS) entry which is preliminary data.</text>
</comment>
<dbReference type="InterPro" id="IPR004532">
    <property type="entry name" value="Phe-tRNA-ligase_IIc_bsu_bact"/>
</dbReference>
<dbReference type="GO" id="GO:0004826">
    <property type="term" value="F:phenylalanine-tRNA ligase activity"/>
    <property type="evidence" value="ECO:0007669"/>
    <property type="project" value="UniProtKB-UniRule"/>
</dbReference>
<dbReference type="CDD" id="cd00769">
    <property type="entry name" value="PheRS_beta_core"/>
    <property type="match status" value="1"/>
</dbReference>
<name>A0A3D8PHZ6_9RHOB</name>
<keyword evidence="5 16" id="KW-0820">tRNA-binding</keyword>
<keyword evidence="13 15" id="KW-0030">Aminoacyl-tRNA synthetase</keyword>
<dbReference type="Gene3D" id="3.30.930.10">
    <property type="entry name" value="Bira Bifunctional Protein, Domain 2"/>
    <property type="match status" value="1"/>
</dbReference>
<feature type="domain" description="B5" evidence="19">
    <location>
        <begin position="404"/>
        <end position="475"/>
    </location>
</feature>
<dbReference type="PANTHER" id="PTHR10947">
    <property type="entry name" value="PHENYLALANYL-TRNA SYNTHETASE BETA CHAIN AND LEUCINE-RICH REPEAT-CONTAINING PROTEIN 47"/>
    <property type="match status" value="1"/>
</dbReference>
<dbReference type="PANTHER" id="PTHR10947:SF0">
    <property type="entry name" value="PHENYLALANINE--TRNA LIGASE BETA SUBUNIT"/>
    <property type="match status" value="1"/>
</dbReference>
<dbReference type="EMBL" id="QFCQ01000002">
    <property type="protein sequence ID" value="RDW14805.1"/>
    <property type="molecule type" value="Genomic_DNA"/>
</dbReference>
<dbReference type="SMART" id="SM00874">
    <property type="entry name" value="B5"/>
    <property type="match status" value="1"/>
</dbReference>
<dbReference type="SUPFAM" id="SSF50249">
    <property type="entry name" value="Nucleic acid-binding proteins"/>
    <property type="match status" value="1"/>
</dbReference>
<dbReference type="Gene3D" id="2.40.50.140">
    <property type="entry name" value="Nucleic acid-binding proteins"/>
    <property type="match status" value="1"/>
</dbReference>
<dbReference type="Pfam" id="PF03147">
    <property type="entry name" value="FDX-ACB"/>
    <property type="match status" value="1"/>
</dbReference>
<dbReference type="SMART" id="SM00873">
    <property type="entry name" value="B3_4"/>
    <property type="match status" value="1"/>
</dbReference>
<protein>
    <recommendedName>
        <fullName evidence="15">Phenylalanine--tRNA ligase beta subunit</fullName>
        <ecNumber evidence="15">6.1.1.20</ecNumber>
    </recommendedName>
    <alternativeName>
        <fullName evidence="15">Phenylalanyl-tRNA synthetase beta subunit</fullName>
        <shortName evidence="15">PheRS</shortName>
    </alternativeName>
</protein>
<dbReference type="InterPro" id="IPR005121">
    <property type="entry name" value="Fdx_antiC-bd"/>
</dbReference>
<keyword evidence="21" id="KW-1185">Reference proteome</keyword>
<dbReference type="PROSITE" id="PS50886">
    <property type="entry name" value="TRBD"/>
    <property type="match status" value="1"/>
</dbReference>
<comment type="cofactor">
    <cofactor evidence="15">
        <name>Mg(2+)</name>
        <dbReference type="ChEBI" id="CHEBI:18420"/>
    </cofactor>
    <text evidence="15">Binds 2 magnesium ions per tetramer.</text>
</comment>
<comment type="similarity">
    <text evidence="2 15">Belongs to the phenylalanyl-tRNA synthetase beta subunit family. Type 1 subfamily.</text>
</comment>
<dbReference type="SUPFAM" id="SSF54991">
    <property type="entry name" value="Anticodon-binding domain of PheRS"/>
    <property type="match status" value="1"/>
</dbReference>
<evidence type="ECO:0000256" key="2">
    <source>
        <dbReference type="ARBA" id="ARBA00008653"/>
    </source>
</evidence>
<dbReference type="HAMAP" id="MF_00283">
    <property type="entry name" value="Phe_tRNA_synth_beta1"/>
    <property type="match status" value="1"/>
</dbReference>
<dbReference type="GO" id="GO:0009328">
    <property type="term" value="C:phenylalanine-tRNA ligase complex"/>
    <property type="evidence" value="ECO:0007669"/>
    <property type="project" value="TreeGrafter"/>
</dbReference>
<dbReference type="CDD" id="cd02796">
    <property type="entry name" value="tRNA_bind_bactPheRS"/>
    <property type="match status" value="1"/>
</dbReference>
<evidence type="ECO:0000259" key="17">
    <source>
        <dbReference type="PROSITE" id="PS50886"/>
    </source>
</evidence>
<dbReference type="InterPro" id="IPR045864">
    <property type="entry name" value="aa-tRNA-synth_II/BPL/LPL"/>
</dbReference>
<dbReference type="PROSITE" id="PS51483">
    <property type="entry name" value="B5"/>
    <property type="match status" value="1"/>
</dbReference>
<feature type="binding site" evidence="15">
    <location>
        <position position="453"/>
    </location>
    <ligand>
        <name>Mg(2+)</name>
        <dbReference type="ChEBI" id="CHEBI:18420"/>
        <note>shared with alpha subunit</note>
    </ligand>
</feature>
<feature type="domain" description="TRNA-binding" evidence="17">
    <location>
        <begin position="39"/>
        <end position="147"/>
    </location>
</feature>
<evidence type="ECO:0000256" key="1">
    <source>
        <dbReference type="ARBA" id="ARBA00004496"/>
    </source>
</evidence>
<dbReference type="EC" id="6.1.1.20" evidence="15"/>
<dbReference type="GO" id="GO:0000049">
    <property type="term" value="F:tRNA binding"/>
    <property type="evidence" value="ECO:0007669"/>
    <property type="project" value="UniProtKB-UniRule"/>
</dbReference>
<dbReference type="Proteomes" id="UP000256679">
    <property type="component" value="Unassembled WGS sequence"/>
</dbReference>
<dbReference type="NCBIfam" id="TIGR00472">
    <property type="entry name" value="pheT_bact"/>
    <property type="match status" value="1"/>
</dbReference>
<keyword evidence="10 15" id="KW-0460">Magnesium</keyword>
<dbReference type="SUPFAM" id="SSF46955">
    <property type="entry name" value="Putative DNA-binding domain"/>
    <property type="match status" value="1"/>
</dbReference>
<feature type="domain" description="FDX-ACB" evidence="18">
    <location>
        <begin position="703"/>
        <end position="794"/>
    </location>
</feature>
<evidence type="ECO:0000256" key="6">
    <source>
        <dbReference type="ARBA" id="ARBA00022598"/>
    </source>
</evidence>
<feature type="binding site" evidence="15">
    <location>
        <position position="463"/>
    </location>
    <ligand>
        <name>Mg(2+)</name>
        <dbReference type="ChEBI" id="CHEBI:18420"/>
        <note>shared with alpha subunit</note>
    </ligand>
</feature>
<dbReference type="Pfam" id="PF17759">
    <property type="entry name" value="tRNA_synthFbeta"/>
    <property type="match status" value="1"/>
</dbReference>
<dbReference type="SUPFAM" id="SSF55681">
    <property type="entry name" value="Class II aaRS and biotin synthetases"/>
    <property type="match status" value="1"/>
</dbReference>
<gene>
    <name evidence="15" type="primary">pheT</name>
    <name evidence="20" type="ORF">DIE28_00545</name>
</gene>
<dbReference type="Gene3D" id="3.30.56.10">
    <property type="match status" value="2"/>
</dbReference>
<keyword evidence="9 15" id="KW-0067">ATP-binding</keyword>
<evidence type="ECO:0000256" key="5">
    <source>
        <dbReference type="ARBA" id="ARBA00022555"/>
    </source>
</evidence>
<dbReference type="InterPro" id="IPR020825">
    <property type="entry name" value="Phe-tRNA_synthase-like_B3/B4"/>
</dbReference>
<evidence type="ECO:0000256" key="4">
    <source>
        <dbReference type="ARBA" id="ARBA00022490"/>
    </source>
</evidence>
<feature type="binding site" evidence="15">
    <location>
        <position position="459"/>
    </location>
    <ligand>
        <name>Mg(2+)</name>
        <dbReference type="ChEBI" id="CHEBI:18420"/>
        <note>shared with alpha subunit</note>
    </ligand>
</feature>
<keyword evidence="8 15" id="KW-0547">Nucleotide-binding</keyword>
<dbReference type="InterPro" id="IPR045060">
    <property type="entry name" value="Phe-tRNA-ligase_IIc_bsu"/>
</dbReference>
<keyword evidence="11 16" id="KW-0694">RNA-binding</keyword>
<evidence type="ECO:0000256" key="9">
    <source>
        <dbReference type="ARBA" id="ARBA00022840"/>
    </source>
</evidence>
<dbReference type="GO" id="GO:0000287">
    <property type="term" value="F:magnesium ion binding"/>
    <property type="evidence" value="ECO:0007669"/>
    <property type="project" value="UniProtKB-UniRule"/>
</dbReference>
<keyword evidence="4 15" id="KW-0963">Cytoplasm</keyword>
<keyword evidence="12 15" id="KW-0648">Protein biosynthesis</keyword>
<evidence type="ECO:0000256" key="13">
    <source>
        <dbReference type="ARBA" id="ARBA00023146"/>
    </source>
</evidence>
<dbReference type="RefSeq" id="WP_115754191.1">
    <property type="nucleotide sequence ID" value="NZ_QFCQ01000002.1"/>
</dbReference>
<dbReference type="Pfam" id="PF03483">
    <property type="entry name" value="B3_4"/>
    <property type="match status" value="1"/>
</dbReference>
<evidence type="ECO:0000256" key="12">
    <source>
        <dbReference type="ARBA" id="ARBA00022917"/>
    </source>
</evidence>
<dbReference type="SUPFAM" id="SSF56037">
    <property type="entry name" value="PheT/TilS domain"/>
    <property type="match status" value="1"/>
</dbReference>
<evidence type="ECO:0000313" key="20">
    <source>
        <dbReference type="EMBL" id="RDW14805.1"/>
    </source>
</evidence>